<dbReference type="EC" id="2.7.11.1" evidence="1"/>
<name>A0A7W7S8U6_9ACTN</name>
<dbReference type="PROSITE" id="PS00108">
    <property type="entry name" value="PROTEIN_KINASE_ST"/>
    <property type="match status" value="1"/>
</dbReference>
<evidence type="ECO:0000256" key="8">
    <source>
        <dbReference type="SAM" id="MobiDB-lite"/>
    </source>
</evidence>
<proteinExistence type="predicted"/>
<keyword evidence="5 10" id="KW-0418">Kinase</keyword>
<keyword evidence="4 7" id="KW-0547">Nucleotide-binding</keyword>
<dbReference type="InterPro" id="IPR011009">
    <property type="entry name" value="Kinase-like_dom_sf"/>
</dbReference>
<comment type="caution">
    <text evidence="10">The sequence shown here is derived from an EMBL/GenBank/DDBJ whole genome shotgun (WGS) entry which is preliminary data.</text>
</comment>
<organism evidence="10 11">
    <name type="scientific">Kitasatospora gansuensis</name>
    <dbReference type="NCBI Taxonomy" id="258050"/>
    <lineage>
        <taxon>Bacteria</taxon>
        <taxon>Bacillati</taxon>
        <taxon>Actinomycetota</taxon>
        <taxon>Actinomycetes</taxon>
        <taxon>Kitasatosporales</taxon>
        <taxon>Streptomycetaceae</taxon>
        <taxon>Kitasatospora</taxon>
    </lineage>
</organism>
<feature type="compositionally biased region" description="Polar residues" evidence="8">
    <location>
        <begin position="291"/>
        <end position="311"/>
    </location>
</feature>
<sequence>MTTGGPGAQLVDGRFELLERLGGGGMGLVWRARDIVLQREVALKEVRPQDPAMLAADPAAAFELRERVLREAQALARLQHPNVVIIYHIVDTAELAHPWLVMELVTGGSLHDRINQGALSPQQAARVGRGVLSALRAAHAAGIQHRDVKPANVLMRTDGTPVLTDFGIAALSETTSLTATGSLIGSPEYIAPERIRGHEGNPSSDLWSLGMMLYVAVEGHHPLRRATSFATLAAVLDEPLPPPVRSGPLGPTLMALLARDPAVRPDASQLDRLLAAAEQGIDGTVGGGSVFSPTQSSDSVPYTPTQLTGTVPQPAGPADKVPPGYDTGGHQPEQRPTTRRRTGPVLAAVAGVAVVGLLGWSLSQGTLKFGNPDATGSSPQVTGTAPALTPATTSTTPKAAPSVAAAKDLLTPNGARALVDAIRAATGSTTITDLTVYPDYASAKVVNKDNPKHYDTVDYRNGKATSKPGGSVDSTKTVDLTKIDWNQLPTVLPKAQTELGVANPKSRYLIITYGWFADEITIRYYLSDDYGGGYLTAGATGKVLKVVKSG</sequence>
<dbReference type="PROSITE" id="PS50011">
    <property type="entry name" value="PROTEIN_KINASE_DOM"/>
    <property type="match status" value="1"/>
</dbReference>
<dbReference type="InterPro" id="IPR017441">
    <property type="entry name" value="Protein_kinase_ATP_BS"/>
</dbReference>
<dbReference type="Proteomes" id="UP000573327">
    <property type="component" value="Unassembled WGS sequence"/>
</dbReference>
<keyword evidence="6 7" id="KW-0067">ATP-binding</keyword>
<evidence type="ECO:0000256" key="5">
    <source>
        <dbReference type="ARBA" id="ARBA00022777"/>
    </source>
</evidence>
<dbReference type="RefSeq" id="WP_184912802.1">
    <property type="nucleotide sequence ID" value="NZ_JACHJR010000001.1"/>
</dbReference>
<accession>A0A7W7S8U6</accession>
<evidence type="ECO:0000313" key="11">
    <source>
        <dbReference type="Proteomes" id="UP000573327"/>
    </source>
</evidence>
<dbReference type="CDD" id="cd14014">
    <property type="entry name" value="STKc_PknB_like"/>
    <property type="match status" value="1"/>
</dbReference>
<evidence type="ECO:0000256" key="4">
    <source>
        <dbReference type="ARBA" id="ARBA00022741"/>
    </source>
</evidence>
<dbReference type="PROSITE" id="PS00107">
    <property type="entry name" value="PROTEIN_KINASE_ATP"/>
    <property type="match status" value="1"/>
</dbReference>
<dbReference type="InterPro" id="IPR008271">
    <property type="entry name" value="Ser/Thr_kinase_AS"/>
</dbReference>
<evidence type="ECO:0000256" key="1">
    <source>
        <dbReference type="ARBA" id="ARBA00012513"/>
    </source>
</evidence>
<dbReference type="GO" id="GO:0004674">
    <property type="term" value="F:protein serine/threonine kinase activity"/>
    <property type="evidence" value="ECO:0007669"/>
    <property type="project" value="UniProtKB-KW"/>
</dbReference>
<keyword evidence="3" id="KW-0808">Transferase</keyword>
<dbReference type="InterPro" id="IPR000719">
    <property type="entry name" value="Prot_kinase_dom"/>
</dbReference>
<evidence type="ECO:0000259" key="9">
    <source>
        <dbReference type="PROSITE" id="PS50011"/>
    </source>
</evidence>
<dbReference type="PANTHER" id="PTHR43289">
    <property type="entry name" value="MITOGEN-ACTIVATED PROTEIN KINASE KINASE KINASE 20-RELATED"/>
    <property type="match status" value="1"/>
</dbReference>
<gene>
    <name evidence="10" type="ORF">F4556_001560</name>
</gene>
<keyword evidence="2 10" id="KW-0723">Serine/threonine-protein kinase</keyword>
<evidence type="ECO:0000256" key="3">
    <source>
        <dbReference type="ARBA" id="ARBA00022679"/>
    </source>
</evidence>
<dbReference type="SUPFAM" id="SSF56112">
    <property type="entry name" value="Protein kinase-like (PK-like)"/>
    <property type="match status" value="1"/>
</dbReference>
<feature type="compositionally biased region" description="Low complexity" evidence="8">
    <location>
        <begin position="381"/>
        <end position="400"/>
    </location>
</feature>
<dbReference type="Pfam" id="PF00069">
    <property type="entry name" value="Pkinase"/>
    <property type="match status" value="1"/>
</dbReference>
<evidence type="ECO:0000256" key="7">
    <source>
        <dbReference type="PROSITE-ProRule" id="PRU10141"/>
    </source>
</evidence>
<reference evidence="10 11" key="1">
    <citation type="submission" date="2020-08" db="EMBL/GenBank/DDBJ databases">
        <title>Sequencing the genomes of 1000 actinobacteria strains.</title>
        <authorList>
            <person name="Klenk H.-P."/>
        </authorList>
    </citation>
    <scope>NUCLEOTIDE SEQUENCE [LARGE SCALE GENOMIC DNA]</scope>
    <source>
        <strain evidence="10 11">DSM 44786</strain>
    </source>
</reference>
<keyword evidence="11" id="KW-1185">Reference proteome</keyword>
<dbReference type="EMBL" id="JACHJR010000001">
    <property type="protein sequence ID" value="MBB4946025.1"/>
    <property type="molecule type" value="Genomic_DNA"/>
</dbReference>
<dbReference type="SMART" id="SM00220">
    <property type="entry name" value="S_TKc"/>
    <property type="match status" value="1"/>
</dbReference>
<dbReference type="Gene3D" id="1.10.510.10">
    <property type="entry name" value="Transferase(Phosphotransferase) domain 1"/>
    <property type="match status" value="1"/>
</dbReference>
<dbReference type="Gene3D" id="3.30.200.20">
    <property type="entry name" value="Phosphorylase Kinase, domain 1"/>
    <property type="match status" value="1"/>
</dbReference>
<dbReference type="AlphaFoldDB" id="A0A7W7S8U6"/>
<feature type="domain" description="Protein kinase" evidence="9">
    <location>
        <begin position="15"/>
        <end position="274"/>
    </location>
</feature>
<evidence type="ECO:0000256" key="6">
    <source>
        <dbReference type="ARBA" id="ARBA00022840"/>
    </source>
</evidence>
<feature type="region of interest" description="Disordered" evidence="8">
    <location>
        <begin position="285"/>
        <end position="341"/>
    </location>
</feature>
<feature type="region of interest" description="Disordered" evidence="8">
    <location>
        <begin position="371"/>
        <end position="400"/>
    </location>
</feature>
<dbReference type="PANTHER" id="PTHR43289:SF6">
    <property type="entry name" value="SERINE_THREONINE-PROTEIN KINASE NEKL-3"/>
    <property type="match status" value="1"/>
</dbReference>
<dbReference type="GO" id="GO:0005524">
    <property type="term" value="F:ATP binding"/>
    <property type="evidence" value="ECO:0007669"/>
    <property type="project" value="UniProtKB-UniRule"/>
</dbReference>
<evidence type="ECO:0000313" key="10">
    <source>
        <dbReference type="EMBL" id="MBB4946025.1"/>
    </source>
</evidence>
<feature type="binding site" evidence="7">
    <location>
        <position position="44"/>
    </location>
    <ligand>
        <name>ATP</name>
        <dbReference type="ChEBI" id="CHEBI:30616"/>
    </ligand>
</feature>
<evidence type="ECO:0000256" key="2">
    <source>
        <dbReference type="ARBA" id="ARBA00022527"/>
    </source>
</evidence>
<protein>
    <recommendedName>
        <fullName evidence="1">non-specific serine/threonine protein kinase</fullName>
        <ecNumber evidence="1">2.7.11.1</ecNumber>
    </recommendedName>
</protein>